<feature type="compositionally biased region" description="Polar residues" evidence="1">
    <location>
        <begin position="74"/>
        <end position="85"/>
    </location>
</feature>
<dbReference type="RefSeq" id="WP_185001086.1">
    <property type="nucleotide sequence ID" value="NZ_BAAAUI010000033.1"/>
</dbReference>
<gene>
    <name evidence="3" type="ORF">HNR67_001168</name>
</gene>
<evidence type="ECO:0000256" key="2">
    <source>
        <dbReference type="SAM" id="Phobius"/>
    </source>
</evidence>
<keyword evidence="2" id="KW-0472">Membrane</keyword>
<keyword evidence="2" id="KW-1133">Transmembrane helix</keyword>
<dbReference type="AlphaFoldDB" id="A0A7W7FRL3"/>
<reference evidence="3 4" key="1">
    <citation type="submission" date="2020-08" db="EMBL/GenBank/DDBJ databases">
        <title>Sequencing the genomes of 1000 actinobacteria strains.</title>
        <authorList>
            <person name="Klenk H.-P."/>
        </authorList>
    </citation>
    <scope>NUCLEOTIDE SEQUENCE [LARGE SCALE GENOMIC DNA]</scope>
    <source>
        <strain evidence="3 4">DSM 44230</strain>
    </source>
</reference>
<feature type="transmembrane region" description="Helical" evidence="2">
    <location>
        <begin position="205"/>
        <end position="226"/>
    </location>
</feature>
<feature type="compositionally biased region" description="Low complexity" evidence="1">
    <location>
        <begin position="145"/>
        <end position="157"/>
    </location>
</feature>
<name>A0A7W7FRL3_9PSEU</name>
<evidence type="ECO:0000313" key="3">
    <source>
        <dbReference type="EMBL" id="MBB4675050.1"/>
    </source>
</evidence>
<organism evidence="3 4">
    <name type="scientific">Crossiella cryophila</name>
    <dbReference type="NCBI Taxonomy" id="43355"/>
    <lineage>
        <taxon>Bacteria</taxon>
        <taxon>Bacillati</taxon>
        <taxon>Actinomycetota</taxon>
        <taxon>Actinomycetes</taxon>
        <taxon>Pseudonocardiales</taxon>
        <taxon>Pseudonocardiaceae</taxon>
        <taxon>Crossiella</taxon>
    </lineage>
</organism>
<feature type="region of interest" description="Disordered" evidence="1">
    <location>
        <begin position="36"/>
        <end position="185"/>
    </location>
</feature>
<feature type="region of interest" description="Disordered" evidence="1">
    <location>
        <begin position="231"/>
        <end position="268"/>
    </location>
</feature>
<comment type="caution">
    <text evidence="3">The sequence shown here is derived from an EMBL/GenBank/DDBJ whole genome shotgun (WGS) entry which is preliminary data.</text>
</comment>
<dbReference type="Proteomes" id="UP000533598">
    <property type="component" value="Unassembled WGS sequence"/>
</dbReference>
<proteinExistence type="predicted"/>
<evidence type="ECO:0008006" key="5">
    <source>
        <dbReference type="Google" id="ProtNLM"/>
    </source>
</evidence>
<accession>A0A7W7FRL3</accession>
<dbReference type="EMBL" id="JACHMH010000001">
    <property type="protein sequence ID" value="MBB4675050.1"/>
    <property type="molecule type" value="Genomic_DNA"/>
</dbReference>
<keyword evidence="4" id="KW-1185">Reference proteome</keyword>
<sequence length="415" mass="43463">MTWHDELRKLDEGLAAGLISAEEYRARRDELLSAAAGAGGSPSFTPPGGQQQSIDSTQVMQPIRDNTPPPGNPEATQVVTNSGAEATQVVRGWQPQQPPAGDADRTQVVPNAGGQPGFPPPPQQQHPGFPASPPSGFPPPPQPFPQHQQQPPQQQPQTPWGDESNAAPPWGGAGDLPPLPPAGNEAWIRQGPEVFGAPSGKSSKVLPIIGIVVVLALVGGAVWFFGFRNTGGDPSNTATSNTSTVAPTTTTSQKPFEALPNPPGAQDAKNGTMTPEQLRGAELLAAPEVGVIESAAPSEIVYKGSGDGKFRYSTFILSTKDAAAAKELAEKLVNFAKTDEGLVPGQIGDLPSSATVLQVFDKDRAIYRVTWISGNRVFRANVAQIPVPPEGPDRDKALLAEAHRLVTTAAAKFGN</sequence>
<keyword evidence="2" id="KW-0812">Transmembrane</keyword>
<evidence type="ECO:0000256" key="1">
    <source>
        <dbReference type="SAM" id="MobiDB-lite"/>
    </source>
</evidence>
<feature type="compositionally biased region" description="Low complexity" evidence="1">
    <location>
        <begin position="234"/>
        <end position="252"/>
    </location>
</feature>
<protein>
    <recommendedName>
        <fullName evidence="5">SHOCT domain-containing protein</fullName>
    </recommendedName>
</protein>
<feature type="compositionally biased region" description="Low complexity" evidence="1">
    <location>
        <begin position="36"/>
        <end position="53"/>
    </location>
</feature>
<evidence type="ECO:0000313" key="4">
    <source>
        <dbReference type="Proteomes" id="UP000533598"/>
    </source>
</evidence>
<feature type="compositionally biased region" description="Pro residues" evidence="1">
    <location>
        <begin position="117"/>
        <end position="144"/>
    </location>
</feature>